<keyword evidence="1" id="KW-0175">Coiled coil</keyword>
<feature type="domain" description="eCIS core" evidence="3">
    <location>
        <begin position="188"/>
        <end position="264"/>
    </location>
</feature>
<dbReference type="AlphaFoldDB" id="A0AAU8MTU9"/>
<feature type="compositionally biased region" description="Acidic residues" evidence="2">
    <location>
        <begin position="137"/>
        <end position="150"/>
    </location>
</feature>
<accession>A0AAU8MTU9</accession>
<feature type="compositionally biased region" description="Basic and acidic residues" evidence="2">
    <location>
        <begin position="125"/>
        <end position="136"/>
    </location>
</feature>
<evidence type="ECO:0000259" key="3">
    <source>
        <dbReference type="Pfam" id="PF13699"/>
    </source>
</evidence>
<gene>
    <name evidence="4" type="ORF">ABU614_18055</name>
</gene>
<reference evidence="4" key="1">
    <citation type="submission" date="2024-06" db="EMBL/GenBank/DDBJ databases">
        <authorList>
            <person name="Li S."/>
        </authorList>
    </citation>
    <scope>NUCLEOTIDE SEQUENCE</scope>
    <source>
        <strain evidence="4">SR10</strain>
    </source>
</reference>
<feature type="region of interest" description="Disordered" evidence="2">
    <location>
        <begin position="63"/>
        <end position="92"/>
    </location>
</feature>
<name>A0AAU8MTU9_9GAMM</name>
<dbReference type="RefSeq" id="WP_363797125.1">
    <property type="nucleotide sequence ID" value="NZ_CP159925.1"/>
</dbReference>
<protein>
    <submittedName>
        <fullName evidence="4">DUF4157 domain-containing protein</fullName>
    </submittedName>
</protein>
<sequence length="1242" mass="137225">MRTKTAAKEASGHASKSFFSPHRASAASFFAPMIQAKCASCEAEETAKLKQEGPPDLQAKCDACDHEPPKLQRRDAPVQAKLSLGTPGDRFEQEADQMADTVMRMPDPAAPMQVSSTAGAGVQRDSAESCSAKDEPPEPGEINEETEDIDLVNPKETPVSPKREGGDSAAPADLESRIDAAKGSGTALPPDTRDFMESRFGHDFSQVKIHTGAASAAMNRDIHSHAFTSGTDIHFAPGQYRPDTDSGKHLLAHELTHVVQQTGSRGGDGAIQQMASRRQISRAGSNYETKWYQNTSYVSGKATHGIIERLLRESDAALVTEAAIPGADRFAPGMNKVGVADLYMSTPAKTVSGVKAYKEAETEHEIVSMDKPSSKFLGTQPAVASAPTRPDRKKGVRGWKGDFPSHIWLGELKPWNAGKLAAGVAQLDSYALGYNAFVKRVNQLSGGKTRGSISFDRLKLKLPGFLDFDNWDAQHKIGSPKTEYGDRRLWVAYVGGGVYLYKDLAKGLDTPPDEYFTKHLAEMRELKKSMTDSHPHPGKMASPKTIAAPAPVVSRAPSGAATRHIQRHTKDRPDNYWKERGAAWEKKRGAWGGDFRKFLDSKLSGHRDKVKFEKRIGKAGGKLSGTGEKEVREYKQLMFWSGRAGKYLGKVRFMLGSAWDKVIGVFERKKKPMEDVRTKVQGVKAGGMTKIGWASKLLTVVVGACKVAFTAFITESFNFFADCFHSAMDKLVERFNEELNESFGDEICRARKSFEESKEKLETEWGDVIRQLEALVTAVQDAKRWMDIATTAVDLIRIGVQIVSCVSPPALGCLWGLVAQLGIGAMVSIVIGTDWFNREIVTPNVRELLRTHIAPTYQKLINNVLGPNLSKYHCHIADDAIPAMKFEAKGGIADNSDAMRAHRDQWEKEFEPQILKDLQTVFGKPGGKAVTKEEMLDLLKRIKDSGLSMQEFKDRQTARALLEQARESKTGKLNLEDAKREAVKKDPPSPKPEVERKIDYPHAREQNVVYQKIRGWEPTLFIAKPGIKADSDEFANAIYDMQGKLGMKQDGIAGDATLLAFYDKNGKKKDFFYKETVAALEKQKADREKAAKEKAAKEKAAQDKVDADKQYAQATKGLDPSVKVVKAHEVVPANKDWIVPKGIGVQIVNFWSYIEWSKNPLNFDVPKPPAFVDLDIVVDGKHVYRVLNVAVNRLYVTKGFGVGLCRWNANLELLDGIRLDTSNGVVQLYHTLWCLSDDYSVP</sequence>
<evidence type="ECO:0000313" key="4">
    <source>
        <dbReference type="EMBL" id="XCO74263.1"/>
    </source>
</evidence>
<feature type="region of interest" description="Disordered" evidence="2">
    <location>
        <begin position="107"/>
        <end position="173"/>
    </location>
</feature>
<evidence type="ECO:0000256" key="2">
    <source>
        <dbReference type="SAM" id="MobiDB-lite"/>
    </source>
</evidence>
<dbReference type="EMBL" id="CP159925">
    <property type="protein sequence ID" value="XCO74263.1"/>
    <property type="molecule type" value="Genomic_DNA"/>
</dbReference>
<feature type="coiled-coil region" evidence="1">
    <location>
        <begin position="1073"/>
        <end position="1102"/>
    </location>
</feature>
<feature type="region of interest" description="Disordered" evidence="2">
    <location>
        <begin position="376"/>
        <end position="397"/>
    </location>
</feature>
<organism evidence="4">
    <name type="scientific">Lysobacter firmicutimachus</name>
    <dbReference type="NCBI Taxonomy" id="1792846"/>
    <lineage>
        <taxon>Bacteria</taxon>
        <taxon>Pseudomonadati</taxon>
        <taxon>Pseudomonadota</taxon>
        <taxon>Gammaproteobacteria</taxon>
        <taxon>Lysobacterales</taxon>
        <taxon>Lysobacteraceae</taxon>
        <taxon>Lysobacter</taxon>
    </lineage>
</organism>
<feature type="compositionally biased region" description="Basic and acidic residues" evidence="2">
    <location>
        <begin position="63"/>
        <end position="76"/>
    </location>
</feature>
<feature type="compositionally biased region" description="Basic and acidic residues" evidence="2">
    <location>
        <begin position="1"/>
        <end position="11"/>
    </location>
</feature>
<evidence type="ECO:0000256" key="1">
    <source>
        <dbReference type="SAM" id="Coils"/>
    </source>
</evidence>
<proteinExistence type="predicted"/>
<feature type="region of interest" description="Disordered" evidence="2">
    <location>
        <begin position="969"/>
        <end position="995"/>
    </location>
</feature>
<feature type="region of interest" description="Disordered" evidence="2">
    <location>
        <begin position="1"/>
        <end position="21"/>
    </location>
</feature>
<dbReference type="InterPro" id="IPR025295">
    <property type="entry name" value="eCIS_core_dom"/>
</dbReference>
<dbReference type="Pfam" id="PF13699">
    <property type="entry name" value="eCIS_core"/>
    <property type="match status" value="1"/>
</dbReference>